<dbReference type="Gene3D" id="1.20.5.340">
    <property type="match status" value="1"/>
</dbReference>
<organism evidence="7 8">
    <name type="scientific">Lacipirellula limnantheis</name>
    <dbReference type="NCBI Taxonomy" id="2528024"/>
    <lineage>
        <taxon>Bacteria</taxon>
        <taxon>Pseudomonadati</taxon>
        <taxon>Planctomycetota</taxon>
        <taxon>Planctomycetia</taxon>
        <taxon>Pirellulales</taxon>
        <taxon>Lacipirellulaceae</taxon>
        <taxon>Lacipirellula</taxon>
    </lineage>
</organism>
<dbReference type="RefSeq" id="WP_145430992.1">
    <property type="nucleotide sequence ID" value="NZ_CP036339.1"/>
</dbReference>
<feature type="compositionally biased region" description="Low complexity" evidence="3">
    <location>
        <begin position="740"/>
        <end position="749"/>
    </location>
</feature>
<feature type="region of interest" description="Disordered" evidence="3">
    <location>
        <begin position="730"/>
        <end position="893"/>
    </location>
</feature>
<dbReference type="CDD" id="cd00198">
    <property type="entry name" value="vWFA"/>
    <property type="match status" value="1"/>
</dbReference>
<name>A0A517TT99_9BACT</name>
<keyword evidence="4" id="KW-0812">Transmembrane</keyword>
<dbReference type="EMBL" id="CP036339">
    <property type="protein sequence ID" value="QDT71599.1"/>
    <property type="molecule type" value="Genomic_DNA"/>
</dbReference>
<feature type="compositionally biased region" description="Gly residues" evidence="3">
    <location>
        <begin position="763"/>
        <end position="774"/>
    </location>
</feature>
<keyword evidence="5" id="KW-0732">Signal</keyword>
<evidence type="ECO:0000313" key="7">
    <source>
        <dbReference type="EMBL" id="QDT71599.1"/>
    </source>
</evidence>
<feature type="signal peptide" evidence="5">
    <location>
        <begin position="1"/>
        <end position="30"/>
    </location>
</feature>
<dbReference type="InterPro" id="IPR002035">
    <property type="entry name" value="VWF_A"/>
</dbReference>
<evidence type="ECO:0000256" key="3">
    <source>
        <dbReference type="SAM" id="MobiDB-lite"/>
    </source>
</evidence>
<keyword evidence="4" id="KW-1133">Transmembrane helix</keyword>
<feature type="compositionally biased region" description="Low complexity" evidence="3">
    <location>
        <begin position="794"/>
        <end position="886"/>
    </location>
</feature>
<evidence type="ECO:0000259" key="6">
    <source>
        <dbReference type="PROSITE" id="PS50234"/>
    </source>
</evidence>
<dbReference type="GO" id="GO:0005856">
    <property type="term" value="C:cytoskeleton"/>
    <property type="evidence" value="ECO:0007669"/>
    <property type="project" value="TreeGrafter"/>
</dbReference>
<dbReference type="PANTHER" id="PTHR32083">
    <property type="entry name" value="CILIA AND FLAGELLA-ASSOCIATED PROTEIN 58-RELATED"/>
    <property type="match status" value="1"/>
</dbReference>
<feature type="coiled-coil region" evidence="2">
    <location>
        <begin position="358"/>
        <end position="392"/>
    </location>
</feature>
<dbReference type="Proteomes" id="UP000317909">
    <property type="component" value="Chromosome"/>
</dbReference>
<evidence type="ECO:0000313" key="8">
    <source>
        <dbReference type="Proteomes" id="UP000317909"/>
    </source>
</evidence>
<keyword evidence="8" id="KW-1185">Reference proteome</keyword>
<dbReference type="SUPFAM" id="SSF53300">
    <property type="entry name" value="vWA-like"/>
    <property type="match status" value="1"/>
</dbReference>
<dbReference type="PANTHER" id="PTHR32083:SF48">
    <property type="entry name" value="TRANS-GOLGI NETWORK-LOCALIZED SYP41-INTERACTING PROTEIN 1"/>
    <property type="match status" value="1"/>
</dbReference>
<dbReference type="PROSITE" id="PS50234">
    <property type="entry name" value="VWFA"/>
    <property type="match status" value="1"/>
</dbReference>
<feature type="domain" description="VWFA" evidence="6">
    <location>
        <begin position="102"/>
        <end position="287"/>
    </location>
</feature>
<protein>
    <submittedName>
        <fullName evidence="7">Chromosome segregation protein</fullName>
    </submittedName>
</protein>
<evidence type="ECO:0000256" key="2">
    <source>
        <dbReference type="SAM" id="Coils"/>
    </source>
</evidence>
<feature type="chain" id="PRO_5022019495" evidence="5">
    <location>
        <begin position="31"/>
        <end position="904"/>
    </location>
</feature>
<dbReference type="Gene3D" id="3.40.50.410">
    <property type="entry name" value="von Willebrand factor, type A domain"/>
    <property type="match status" value="1"/>
</dbReference>
<dbReference type="KEGG" id="llh:I41_07590"/>
<sequence precursor="true">MSRTLVCKVSRGIVTCWTLALLSWCSFSVAAGNAAQVGALAGDVDAAEGPVPVGYEAPDGALAADGMPAADVVESLPTPASTSASTDAKSLPVATSNSVVTDVIMLIDATQSMAWPSGRERRMAIAQWSALDIADGVPENIPAAFVALHDEATALRQLLPLTNDGRGHLRRTVMRLVPAGEGKVDKLLVEARRLLTSKPDASPLIVLVTDGVDCDPFSHGAPIRDLAQTYGDRLYFQVIGVGDNHVISAKLRDLANQAGSHGEFSSVKSHAELPTALSRCRQLFEQIGAQRAARAKQQAVDLAHCRAERVTLADRVGKLTKETAQLSGDLTVAQAKIVELNHTVEDLTKGRNVLSDRVVSLTTDLEAAQRDNANLTTDNKRLEVEKAQLIDESAHRLGEINRLTEDKHAVELSRDGYRRAYWTWLVLALAFLSLLILATLLWWFRTIRLLDRLAAVTKERDDWKNDHSSHSVKLDEANEDVRRLEHKLAECRDRAGDLQSELDHARDDAERLGDEKRRLKCELDESETRRHELTRELDRYKDECGDLGQDQTQLKAQIEEMSERYKRLKRRYEELEQRASASHHEADQTRQSLAECRTQAGRLEERLDACHQSKGDRDRRIHELEHLVSASREEAQRLSDKLRRCHERNEQHSQELLRASTAGAAAESRAQQLERALHECQRGSLISSAAASRAEQEAAFAATLGATREMAANGKRHDCCHNHAPAPAPVIVAHNTPSHSAASPLSGSAPVGGGVPGATAAGGPAGTSGPGGVAAGAPSAPTSAAGPAAGGASGAASPGPASSGSAGPSSGPTAGPAASGSPGGPASSAGPAASPGPAGGSSASGSPAGPASAAGPAAGPGGAAAASGAATGTAGAPGGSSPSIPGAPGGGLDLLDLAGGFLGL</sequence>
<feature type="coiled-coil region" evidence="2">
    <location>
        <begin position="467"/>
        <end position="655"/>
    </location>
</feature>
<keyword evidence="4" id="KW-0472">Membrane</keyword>
<dbReference type="AlphaFoldDB" id="A0A517TT99"/>
<gene>
    <name evidence="7" type="ORF">I41_07590</name>
</gene>
<feature type="transmembrane region" description="Helical" evidence="4">
    <location>
        <begin position="421"/>
        <end position="444"/>
    </location>
</feature>
<proteinExistence type="predicted"/>
<evidence type="ECO:0000256" key="5">
    <source>
        <dbReference type="SAM" id="SignalP"/>
    </source>
</evidence>
<dbReference type="Gene3D" id="1.10.287.1490">
    <property type="match status" value="1"/>
</dbReference>
<evidence type="ECO:0000256" key="1">
    <source>
        <dbReference type="ARBA" id="ARBA00023054"/>
    </source>
</evidence>
<dbReference type="InterPro" id="IPR036465">
    <property type="entry name" value="vWFA_dom_sf"/>
</dbReference>
<evidence type="ECO:0000256" key="4">
    <source>
        <dbReference type="SAM" id="Phobius"/>
    </source>
</evidence>
<dbReference type="SUPFAM" id="SSF57997">
    <property type="entry name" value="Tropomyosin"/>
    <property type="match status" value="1"/>
</dbReference>
<feature type="compositionally biased region" description="Low complexity" evidence="3">
    <location>
        <begin position="775"/>
        <end position="787"/>
    </location>
</feature>
<accession>A0A517TT99</accession>
<keyword evidence="1 2" id="KW-0175">Coiled coil</keyword>
<reference evidence="7 8" key="1">
    <citation type="submission" date="2019-02" db="EMBL/GenBank/DDBJ databases">
        <title>Deep-cultivation of Planctomycetes and their phenomic and genomic characterization uncovers novel biology.</title>
        <authorList>
            <person name="Wiegand S."/>
            <person name="Jogler M."/>
            <person name="Boedeker C."/>
            <person name="Pinto D."/>
            <person name="Vollmers J."/>
            <person name="Rivas-Marin E."/>
            <person name="Kohn T."/>
            <person name="Peeters S.H."/>
            <person name="Heuer A."/>
            <person name="Rast P."/>
            <person name="Oberbeckmann S."/>
            <person name="Bunk B."/>
            <person name="Jeske O."/>
            <person name="Meyerdierks A."/>
            <person name="Storesund J.E."/>
            <person name="Kallscheuer N."/>
            <person name="Luecker S."/>
            <person name="Lage O.M."/>
            <person name="Pohl T."/>
            <person name="Merkel B.J."/>
            <person name="Hornburger P."/>
            <person name="Mueller R.-W."/>
            <person name="Bruemmer F."/>
            <person name="Labrenz M."/>
            <person name="Spormann A.M."/>
            <person name="Op den Camp H."/>
            <person name="Overmann J."/>
            <person name="Amann R."/>
            <person name="Jetten M.S.M."/>
            <person name="Mascher T."/>
            <person name="Medema M.H."/>
            <person name="Devos D.P."/>
            <person name="Kaster A.-K."/>
            <person name="Ovreas L."/>
            <person name="Rohde M."/>
            <person name="Galperin M.Y."/>
            <person name="Jogler C."/>
        </authorList>
    </citation>
    <scope>NUCLEOTIDE SEQUENCE [LARGE SCALE GENOMIC DNA]</scope>
    <source>
        <strain evidence="7 8">I41</strain>
    </source>
</reference>
<dbReference type="Pfam" id="PF13519">
    <property type="entry name" value="VWA_2"/>
    <property type="match status" value="1"/>
</dbReference>